<evidence type="ECO:0000313" key="2">
    <source>
        <dbReference type="EMBL" id="RPB27041.1"/>
    </source>
</evidence>
<protein>
    <recommendedName>
        <fullName evidence="1">CHAT domain-containing protein</fullName>
    </recommendedName>
</protein>
<name>A0A3N4M272_9PEZI</name>
<dbReference type="InParanoid" id="A0A3N4M272"/>
<accession>A0A3N4M272</accession>
<feature type="non-terminal residue" evidence="2">
    <location>
        <position position="1"/>
    </location>
</feature>
<evidence type="ECO:0000313" key="3">
    <source>
        <dbReference type="Proteomes" id="UP000267821"/>
    </source>
</evidence>
<dbReference type="InterPro" id="IPR024983">
    <property type="entry name" value="CHAT_dom"/>
</dbReference>
<sequence>PCAEHVLQALSRHSIAHFACHGVSLTNPADSHLLLLKESILHDLYREEVDKLRVKDIAALKLPKARIAYPSACSTAESTSPRLIDEVTELLSHFWIHLCHWDLMAIRRSGLSEDGGDFYSMLSKTDDILLSYHTAIMGLMKQKLLQLLYWAPFIHFGG</sequence>
<organism evidence="2 3">
    <name type="scientific">Terfezia boudieri ATCC MYA-4762</name>
    <dbReference type="NCBI Taxonomy" id="1051890"/>
    <lineage>
        <taxon>Eukaryota</taxon>
        <taxon>Fungi</taxon>
        <taxon>Dikarya</taxon>
        <taxon>Ascomycota</taxon>
        <taxon>Pezizomycotina</taxon>
        <taxon>Pezizomycetes</taxon>
        <taxon>Pezizales</taxon>
        <taxon>Pezizaceae</taxon>
        <taxon>Terfezia</taxon>
    </lineage>
</organism>
<keyword evidence="3" id="KW-1185">Reference proteome</keyword>
<dbReference type="AlphaFoldDB" id="A0A3N4M272"/>
<dbReference type="Pfam" id="PF12770">
    <property type="entry name" value="CHAT"/>
    <property type="match status" value="1"/>
</dbReference>
<evidence type="ECO:0000259" key="1">
    <source>
        <dbReference type="Pfam" id="PF12770"/>
    </source>
</evidence>
<reference evidence="2 3" key="1">
    <citation type="journal article" date="2018" name="Nat. Ecol. Evol.">
        <title>Pezizomycetes genomes reveal the molecular basis of ectomycorrhizal truffle lifestyle.</title>
        <authorList>
            <person name="Murat C."/>
            <person name="Payen T."/>
            <person name="Noel B."/>
            <person name="Kuo A."/>
            <person name="Morin E."/>
            <person name="Chen J."/>
            <person name="Kohler A."/>
            <person name="Krizsan K."/>
            <person name="Balestrini R."/>
            <person name="Da Silva C."/>
            <person name="Montanini B."/>
            <person name="Hainaut M."/>
            <person name="Levati E."/>
            <person name="Barry K.W."/>
            <person name="Belfiori B."/>
            <person name="Cichocki N."/>
            <person name="Clum A."/>
            <person name="Dockter R.B."/>
            <person name="Fauchery L."/>
            <person name="Guy J."/>
            <person name="Iotti M."/>
            <person name="Le Tacon F."/>
            <person name="Lindquist E.A."/>
            <person name="Lipzen A."/>
            <person name="Malagnac F."/>
            <person name="Mello A."/>
            <person name="Molinier V."/>
            <person name="Miyauchi S."/>
            <person name="Poulain J."/>
            <person name="Riccioni C."/>
            <person name="Rubini A."/>
            <person name="Sitrit Y."/>
            <person name="Splivallo R."/>
            <person name="Traeger S."/>
            <person name="Wang M."/>
            <person name="Zifcakova L."/>
            <person name="Wipf D."/>
            <person name="Zambonelli A."/>
            <person name="Paolocci F."/>
            <person name="Nowrousian M."/>
            <person name="Ottonello S."/>
            <person name="Baldrian P."/>
            <person name="Spatafora J.W."/>
            <person name="Henrissat B."/>
            <person name="Nagy L.G."/>
            <person name="Aury J.M."/>
            <person name="Wincker P."/>
            <person name="Grigoriev I.V."/>
            <person name="Bonfante P."/>
            <person name="Martin F.M."/>
        </authorList>
    </citation>
    <scope>NUCLEOTIDE SEQUENCE [LARGE SCALE GENOMIC DNA]</scope>
    <source>
        <strain evidence="2 3">ATCC MYA-4762</strain>
    </source>
</reference>
<proteinExistence type="predicted"/>
<dbReference type="OrthoDB" id="9991317at2759"/>
<dbReference type="STRING" id="1051890.A0A3N4M272"/>
<feature type="domain" description="CHAT" evidence="1">
    <location>
        <begin position="5"/>
        <end position="157"/>
    </location>
</feature>
<gene>
    <name evidence="2" type="ORF">L211DRAFT_780541</name>
</gene>
<dbReference type="Proteomes" id="UP000267821">
    <property type="component" value="Unassembled WGS sequence"/>
</dbReference>
<dbReference type="EMBL" id="ML121532">
    <property type="protein sequence ID" value="RPB27041.1"/>
    <property type="molecule type" value="Genomic_DNA"/>
</dbReference>